<dbReference type="Proteomes" id="UP000187609">
    <property type="component" value="Unassembled WGS sequence"/>
</dbReference>
<dbReference type="Gramene" id="OIT39590">
    <property type="protein sequence ID" value="OIT39590"/>
    <property type="gene ID" value="A4A49_64074"/>
</dbReference>
<dbReference type="AlphaFoldDB" id="A0A314LCX8"/>
<protein>
    <submittedName>
        <fullName evidence="1">Uncharacterized protein</fullName>
    </submittedName>
</protein>
<dbReference type="EMBL" id="MJEQ01000092">
    <property type="protein sequence ID" value="OIT39590.1"/>
    <property type="molecule type" value="Genomic_DNA"/>
</dbReference>
<evidence type="ECO:0000313" key="1">
    <source>
        <dbReference type="EMBL" id="OIT39590.1"/>
    </source>
</evidence>
<organism evidence="1 2">
    <name type="scientific">Nicotiana attenuata</name>
    <name type="common">Coyote tobacco</name>
    <dbReference type="NCBI Taxonomy" id="49451"/>
    <lineage>
        <taxon>Eukaryota</taxon>
        <taxon>Viridiplantae</taxon>
        <taxon>Streptophyta</taxon>
        <taxon>Embryophyta</taxon>
        <taxon>Tracheophyta</taxon>
        <taxon>Spermatophyta</taxon>
        <taxon>Magnoliopsida</taxon>
        <taxon>eudicotyledons</taxon>
        <taxon>Gunneridae</taxon>
        <taxon>Pentapetalae</taxon>
        <taxon>asterids</taxon>
        <taxon>lamiids</taxon>
        <taxon>Solanales</taxon>
        <taxon>Solanaceae</taxon>
        <taxon>Nicotianoideae</taxon>
        <taxon>Nicotianeae</taxon>
        <taxon>Nicotiana</taxon>
    </lineage>
</organism>
<accession>A0A314LCX8</accession>
<keyword evidence="2" id="KW-1185">Reference proteome</keyword>
<comment type="caution">
    <text evidence="1">The sequence shown here is derived from an EMBL/GenBank/DDBJ whole genome shotgun (WGS) entry which is preliminary data.</text>
</comment>
<proteinExistence type="predicted"/>
<name>A0A314LCX8_NICAT</name>
<feature type="non-terminal residue" evidence="1">
    <location>
        <position position="86"/>
    </location>
</feature>
<gene>
    <name evidence="1" type="ORF">A4A49_64074</name>
</gene>
<evidence type="ECO:0000313" key="2">
    <source>
        <dbReference type="Proteomes" id="UP000187609"/>
    </source>
</evidence>
<reference evidence="1" key="1">
    <citation type="submission" date="2016-11" db="EMBL/GenBank/DDBJ databases">
        <title>The genome of Nicotiana attenuata.</title>
        <authorList>
            <person name="Xu S."/>
            <person name="Brockmoeller T."/>
            <person name="Gaquerel E."/>
            <person name="Navarro A."/>
            <person name="Kuhl H."/>
            <person name="Gase K."/>
            <person name="Ling Z."/>
            <person name="Zhou W."/>
            <person name="Kreitzer C."/>
            <person name="Stanke M."/>
            <person name="Tang H."/>
            <person name="Lyons E."/>
            <person name="Pandey P."/>
            <person name="Pandey S.P."/>
            <person name="Timmermann B."/>
            <person name="Baldwin I.T."/>
        </authorList>
    </citation>
    <scope>NUCLEOTIDE SEQUENCE [LARGE SCALE GENOMIC DNA]</scope>
    <source>
        <strain evidence="1">UT</strain>
    </source>
</reference>
<sequence length="86" mass="10000">MHFINHDTLYPRLEIIRDKQNPHAQVLALKVHPPVIGAFPLPRKPLEASLDLVEWSTREMKDALDRFSGKATNMKVLLLKFFTHQK</sequence>